<organism evidence="1">
    <name type="scientific">marine sediment metagenome</name>
    <dbReference type="NCBI Taxonomy" id="412755"/>
    <lineage>
        <taxon>unclassified sequences</taxon>
        <taxon>metagenomes</taxon>
        <taxon>ecological metagenomes</taxon>
    </lineage>
</organism>
<reference evidence="1" key="1">
    <citation type="journal article" date="2015" name="Nature">
        <title>Complex archaea that bridge the gap between prokaryotes and eukaryotes.</title>
        <authorList>
            <person name="Spang A."/>
            <person name="Saw J.H."/>
            <person name="Jorgensen S.L."/>
            <person name="Zaremba-Niedzwiedzka K."/>
            <person name="Martijn J."/>
            <person name="Lind A.E."/>
            <person name="van Eijk R."/>
            <person name="Schleper C."/>
            <person name="Guy L."/>
            <person name="Ettema T.J."/>
        </authorList>
    </citation>
    <scope>NUCLEOTIDE SEQUENCE</scope>
</reference>
<protein>
    <submittedName>
        <fullName evidence="1">Uncharacterized protein</fullName>
    </submittedName>
</protein>
<comment type="caution">
    <text evidence="1">The sequence shown here is derived from an EMBL/GenBank/DDBJ whole genome shotgun (WGS) entry which is preliminary data.</text>
</comment>
<accession>A0A0F9F2G6</accession>
<dbReference type="AlphaFoldDB" id="A0A0F9F2G6"/>
<evidence type="ECO:0000313" key="1">
    <source>
        <dbReference type="EMBL" id="KKL51430.1"/>
    </source>
</evidence>
<dbReference type="EMBL" id="LAZR01032256">
    <property type="protein sequence ID" value="KKL51430.1"/>
    <property type="molecule type" value="Genomic_DNA"/>
</dbReference>
<name>A0A0F9F2G6_9ZZZZ</name>
<sequence length="215" mass="24194">MWYNYTLYGNGTIEFRMQTSIADFQTAFQNQVWDANKQWGSTFNFSTRFMSTDTGGTVWNPISTPDFVIWEITDLLGDIVYDTGAMSNFGSGYFNYSINSGNLIGDDQYFFTIYGGITGYQDPNPAKLLFTVEAKTTTIGVYNTSDLTSLGGNVTQYYGEQLNLTVLYRSDSIYLEEAIVSYEWQFNYDPITIAESPAGEYSFVINTSTADVGTY</sequence>
<gene>
    <name evidence="1" type="ORF">LCGC14_2295560</name>
</gene>
<proteinExistence type="predicted"/>
<feature type="non-terminal residue" evidence="1">
    <location>
        <position position="215"/>
    </location>
</feature>